<dbReference type="Proteomes" id="UP000232786">
    <property type="component" value="Segment"/>
</dbReference>
<protein>
    <submittedName>
        <fullName evidence="1">p18</fullName>
    </submittedName>
</protein>
<dbReference type="RefSeq" id="YP_009664811.1">
    <property type="nucleotide sequence ID" value="NC_043106.1"/>
</dbReference>
<dbReference type="KEGG" id="vg:40524916"/>
<proteinExistence type="predicted"/>
<dbReference type="GeneID" id="40524916"/>
<keyword evidence="2" id="KW-1185">Reference proteome</keyword>
<dbReference type="EMBL" id="U51931">
    <property type="protein sequence ID" value="AAC55666.1"/>
    <property type="molecule type" value="Genomic_RNA"/>
</dbReference>
<reference evidence="2" key="1">
    <citation type="journal article" date="1994" name="J. Gen. Virol.">
        <title>Screening of the closterovirus genome by degenerate primer-mediated polymerase chain reaction.</title>
        <authorList>
            <person name="Karasev A.V."/>
            <person name="Nikolaeva O.V."/>
            <person name="Koonin E.V."/>
            <person name="Gumpf D.J."/>
            <person name="Garnsey S.M."/>
        </authorList>
    </citation>
    <scope>NUCLEOTIDE SEQUENCE [LARGE SCALE GENOMIC DNA]</scope>
</reference>
<organism evidence="1 2">
    <name type="scientific">Beet yellow stunt virus</name>
    <dbReference type="NCBI Taxonomy" id="35290"/>
    <lineage>
        <taxon>Viruses</taxon>
        <taxon>Riboviria</taxon>
        <taxon>Orthornavirae</taxon>
        <taxon>Kitrinoviricota</taxon>
        <taxon>Alsuviricetes</taxon>
        <taxon>Martellivirales</taxon>
        <taxon>Closteroviridae</taxon>
        <taxon>Closterovirus</taxon>
        <taxon>Closterovirus nanobetae</taxon>
    </lineage>
</organism>
<evidence type="ECO:0000313" key="1">
    <source>
        <dbReference type="EMBL" id="AAC55666.1"/>
    </source>
</evidence>
<sequence>MNVIESLQFVTPVHEKYALVLVTDQDAFIFEHLGVQHSSPYPVLWYHGEGAMADGSVISFTYKELQDVLNSLLQYRTRMLRVRKTTSSSLELINVRATNAVVSIFRCNAPTLIFVTSKGPEESMDAVLYNGIIGTPSVDPTHLLSSIVESYGNITHFAIE</sequence>
<name>Q65859_9CLOS</name>
<accession>Q65859</accession>
<reference evidence="1 2" key="3">
    <citation type="journal article" date="1998" name="Phytopathology">
        <title>Characterization of the beet yellow stunt virus coat protein gene.</title>
        <authorList>
            <person name="Karasev A.V."/>
            <person name="Nikolaeva O.V."/>
            <person name="Lee R.F."/>
            <person name="Wisler G.C."/>
            <person name="Duffus J.E."/>
            <person name="Dawson W.O."/>
        </authorList>
    </citation>
    <scope>NUCLEOTIDE SEQUENCE [LARGE SCALE GENOMIC DNA]</scope>
</reference>
<evidence type="ECO:0000313" key="2">
    <source>
        <dbReference type="Proteomes" id="UP000232786"/>
    </source>
</evidence>
<reference evidence="1 2" key="2">
    <citation type="journal article" date="1996" name="Virology">
        <title>Organization of the 3'-terminal half of beet yellow stunt virus genome and implications for the evolution of closteroviruses.</title>
        <authorList>
            <person name="Karasev A.V."/>
            <person name="Nikolaeva O.V."/>
            <person name="Mushegian A.R."/>
            <person name="Lee R.F."/>
            <person name="Dawson W.O."/>
        </authorList>
    </citation>
    <scope>NUCLEOTIDE SEQUENCE [LARGE SCALE GENOMIC DNA]</scope>
</reference>